<keyword evidence="9" id="KW-1185">Reference proteome</keyword>
<evidence type="ECO:0000256" key="2">
    <source>
        <dbReference type="ARBA" id="ARBA00022692"/>
    </source>
</evidence>
<evidence type="ECO:0000256" key="4">
    <source>
        <dbReference type="ARBA" id="ARBA00023136"/>
    </source>
</evidence>
<feature type="compositionally biased region" description="Basic and acidic residues" evidence="5">
    <location>
        <begin position="1518"/>
        <end position="1542"/>
    </location>
</feature>
<feature type="domain" description="Translocation and assembly module TamB C-terminal" evidence="7">
    <location>
        <begin position="1085"/>
        <end position="1481"/>
    </location>
</feature>
<accession>A0AAW5N5A5</accession>
<dbReference type="EMBL" id="JANRHJ010000004">
    <property type="protein sequence ID" value="MCR8873247.1"/>
    <property type="molecule type" value="Genomic_DNA"/>
</dbReference>
<dbReference type="PANTHER" id="PTHR36985:SF1">
    <property type="entry name" value="TRANSLOCATION AND ASSEMBLY MODULE SUBUNIT TAMB"/>
    <property type="match status" value="1"/>
</dbReference>
<gene>
    <name evidence="8" type="ORF">NW209_04285</name>
</gene>
<dbReference type="RefSeq" id="WP_258335497.1">
    <property type="nucleotide sequence ID" value="NZ_JANRHJ010000004.1"/>
</dbReference>
<feature type="transmembrane region" description="Helical" evidence="6">
    <location>
        <begin position="7"/>
        <end position="28"/>
    </location>
</feature>
<evidence type="ECO:0000256" key="1">
    <source>
        <dbReference type="ARBA" id="ARBA00004167"/>
    </source>
</evidence>
<sequence>MKKYVKWTGIVFLSPVILFVLLSILIYLPPVQHFLVSQVTRYATEATGMQIHIGRLSLSFPLDLVVSETKVIDKQDTILAVDKLTAKVQLLPLLRKEVELDGLELKGASVNTTQLIEGMQLQGYLGEFYIESHGVELDPETAIINNVHLKDTHLDLCLADTTEADTTSSAPLYWKIKLVQADMENVSFNLNMPLDTTRMNISIGEALLKNGTVDLHQSAYTVGHLKISQGNAAYHLGNAPAQAGLDPSHIEVSDINLSVDSVYYAGNDIRANIHNFGLKERSGLEILSTQGRLIADKNIIRIPSLELKTQDSYLSFDAMADWSITQTSKDSRLSGRLFVELGKSDLFKLVPDMPEEFIKKYPSTPLQIRAGIDGTIDHLTLSGMTVGLEGYVRMTAKGDIINVMDSLHRKATIHMDTRFTDTRFLAPLTGGVIIPTHTLLKGLFTMEGEQLQTSFQLTPPEGEMLAKADYHLGNEQYGAEVTINELNLHPFMPEDSLFHLSAAMQLKGQGTDFFSPKTSLDAKADISHLQYGSRTFSGLTLNADLKDSHALAQLNIRDNLANVTSQLEASLHPNKIKGNLTASVQNLNLQELQLTDKSIKVSQNIDVRFATDMKKSHQMQASLNNIQIIAPKQTFKTKDILAGFTTAKDSLRCYANAGDLTFLLGAKGDVDYLSRSLEQVSKHLSEQWEAKNIDQNAIRKLLPEARFRIFARNDNPLANMLAMDQIRFNRLYVNLTTSPANGLNGEAYVYGLRTDSLQLDTLYFNSSQNPEKFVFTSGVKANKTPYQDAFDISLNGDVGSEDAHLTIEYLNDKKQQGAYLRLVAALHKNGISLQVSPTNPTLVYRTFHVNPGNYIYLGDNGRIHANLKLYDDHYTGLQFYSAPDSTAQQDLTLELNRINIAEFRRIIPYMPDIAGLISAEAHYIQQDKIAHVSLETQIEQLNFNQIALGDWAFSGVYLPKETGEHRIDGFVTLNDEEIASLNGSFFSGADDSSPGTISAKMALHHFPLDIANPFIPDQTAKLSGDIDGSMGVSGQTDNFLMNGSVNLDDVGIEIPQASLKLRFDNRPVEVKDSKLTFDNFSIFTQGKSPFTIDGTVDMVNLSDPTLDLRMNARNFELINSKRTKESLIYGKLYVDFSSVLKGNMEELTMRGNMNVLGSSDFTYILKDSPLTVEDKLAETVTFVNFNDTTTAKKPPLQELSLGGLNMLMTMHIDEAVQARIDLTPNGSNYMLLEGGGDLSFQYTPEGSMLLNGRYSLMSGEMKYELPVIPLKTFYIRNGSYIEWTGNIMNPNLNIQASERVRAAVSDNGESSRNVNFDVGVNITNRLENLGFTFTLEAPDDGTLQNELAAMSAEERNKLAVTMLVTGMYMGTSSSNSKFDANSALNSFLQSEISNIAGSALKTVDVNFGMETNNNEAGGTSTDYNFQFAKRFWNNRFQVVIGGKISTGNNVNESESFIDNVSLEYRLDNSGTRYIKIFHDKNYESVLEGEVIETGVGIVLRKKVSKLGDLFIFRKKKKATTEEDKDKDQEKEKEKNEETDKEK</sequence>
<dbReference type="Proteomes" id="UP001204579">
    <property type="component" value="Unassembled WGS sequence"/>
</dbReference>
<evidence type="ECO:0000256" key="6">
    <source>
        <dbReference type="SAM" id="Phobius"/>
    </source>
</evidence>
<dbReference type="GO" id="GO:0005886">
    <property type="term" value="C:plasma membrane"/>
    <property type="evidence" value="ECO:0007669"/>
    <property type="project" value="InterPro"/>
</dbReference>
<evidence type="ECO:0000259" key="7">
    <source>
        <dbReference type="Pfam" id="PF04357"/>
    </source>
</evidence>
<comment type="subcellular location">
    <subcellularLocation>
        <location evidence="1">Membrane</location>
        <topology evidence="1">Single-pass membrane protein</topology>
    </subcellularLocation>
</comment>
<evidence type="ECO:0000256" key="5">
    <source>
        <dbReference type="SAM" id="MobiDB-lite"/>
    </source>
</evidence>
<dbReference type="GO" id="GO:0009306">
    <property type="term" value="P:protein secretion"/>
    <property type="evidence" value="ECO:0007669"/>
    <property type="project" value="InterPro"/>
</dbReference>
<protein>
    <submittedName>
        <fullName evidence="8">Translocation/assembly module TamB</fullName>
    </submittedName>
</protein>
<feature type="region of interest" description="Disordered" evidence="5">
    <location>
        <begin position="1516"/>
        <end position="1542"/>
    </location>
</feature>
<comment type="caution">
    <text evidence="8">The sequence shown here is derived from an EMBL/GenBank/DDBJ whole genome shotgun (WGS) entry which is preliminary data.</text>
</comment>
<reference evidence="8 9" key="1">
    <citation type="submission" date="2022-08" db="EMBL/GenBank/DDBJ databases">
        <authorList>
            <person name="Zeman M."/>
            <person name="Kubasova T."/>
        </authorList>
    </citation>
    <scope>NUCLEOTIDE SEQUENCE [LARGE SCALE GENOMIC DNA]</scope>
    <source>
        <strain evidence="8 9">ET62</strain>
    </source>
</reference>
<organism evidence="8 9">
    <name type="scientific">Phocaeicola barnesiae</name>
    <dbReference type="NCBI Taxonomy" id="376804"/>
    <lineage>
        <taxon>Bacteria</taxon>
        <taxon>Pseudomonadati</taxon>
        <taxon>Bacteroidota</taxon>
        <taxon>Bacteroidia</taxon>
        <taxon>Bacteroidales</taxon>
        <taxon>Bacteroidaceae</taxon>
        <taxon>Phocaeicola</taxon>
    </lineage>
</organism>
<evidence type="ECO:0000256" key="3">
    <source>
        <dbReference type="ARBA" id="ARBA00022989"/>
    </source>
</evidence>
<dbReference type="InterPro" id="IPR007452">
    <property type="entry name" value="TamB_C"/>
</dbReference>
<name>A0AAW5N5A5_9BACT</name>
<keyword evidence="4 6" id="KW-0472">Membrane</keyword>
<dbReference type="Pfam" id="PF04357">
    <property type="entry name" value="TamB"/>
    <property type="match status" value="1"/>
</dbReference>
<evidence type="ECO:0000313" key="8">
    <source>
        <dbReference type="EMBL" id="MCR8873247.1"/>
    </source>
</evidence>
<keyword evidence="2 6" id="KW-0812">Transmembrane</keyword>
<keyword evidence="3 6" id="KW-1133">Transmembrane helix</keyword>
<dbReference type="PANTHER" id="PTHR36985">
    <property type="entry name" value="TRANSLOCATION AND ASSEMBLY MODULE SUBUNIT TAMB"/>
    <property type="match status" value="1"/>
</dbReference>
<evidence type="ECO:0000313" key="9">
    <source>
        <dbReference type="Proteomes" id="UP001204579"/>
    </source>
</evidence>
<proteinExistence type="predicted"/>